<evidence type="ECO:0000313" key="3">
    <source>
        <dbReference type="Proteomes" id="UP001589605"/>
    </source>
</evidence>
<proteinExistence type="predicted"/>
<dbReference type="Pfam" id="PF13589">
    <property type="entry name" value="HATPase_c_3"/>
    <property type="match status" value="1"/>
</dbReference>
<gene>
    <name evidence="2" type="ORF">ACFFVB_12875</name>
</gene>
<dbReference type="InterPro" id="IPR036890">
    <property type="entry name" value="HATPase_C_sf"/>
</dbReference>
<sequence>MTKNAFFKIDTKLAELLGETYRSAEYAIKELIDNAYDADSEKIIITFPEPLIPNPKIIIEDNGSGMKENEVRTEYLNVANSRIVRKGALSISKKRKVKGRKGIGKFAGLMVATKMQLETYANGVKTTLLIDKEELAKGNYDLEKVPLPISTESCEKSKNGTTITLSNLNQNLEFPNPEKMKQILVWEYGRDTDFEIIINGGKIDVLDLQGKSFTEEIEFEGKKAILKYTITPKPIKNCGIVTKIGDKVIGRPQNLLANEEIIPKKLQNRIYGEIICDDLEADVTADWGAIIENSKLYTSIKETTKKHLKNSVEDVFATDMKMAKARFQRTINKELEKLPEFKQPFAKKALYKTLEKFYGESEERISTVISVMISAMEKDHYWGIINNIEDCRESDVEKFANALSEFGMLEMSIITSQTINRLRFLDELSILIANPKALEKDIHQALEKNTWVLGDDYSVLFSDVNLKRAIKEMLDKDYTGENVLNRPDLFLSKSKSRNLVLIEFKRPFFTLSRDTENQAVKYRDELSSYFGNQPIEIILLGGKIKQNIMDVPRGIKYLTYLDIISTAKNNLEWMIDELKIEK</sequence>
<organism evidence="2 3">
    <name type="scientific">Formosa undariae</name>
    <dbReference type="NCBI Taxonomy" id="1325436"/>
    <lineage>
        <taxon>Bacteria</taxon>
        <taxon>Pseudomonadati</taxon>
        <taxon>Bacteroidota</taxon>
        <taxon>Flavobacteriia</taxon>
        <taxon>Flavobacteriales</taxon>
        <taxon>Flavobacteriaceae</taxon>
        <taxon>Formosa</taxon>
    </lineage>
</organism>
<comment type="caution">
    <text evidence="2">The sequence shown here is derived from an EMBL/GenBank/DDBJ whole genome shotgun (WGS) entry which is preliminary data.</text>
</comment>
<accession>A0ABV5F3F2</accession>
<dbReference type="Pfam" id="PF14082">
    <property type="entry name" value="SduA_C"/>
    <property type="match status" value="1"/>
</dbReference>
<evidence type="ECO:0000313" key="2">
    <source>
        <dbReference type="EMBL" id="MFB9053973.1"/>
    </source>
</evidence>
<dbReference type="InterPro" id="IPR011856">
    <property type="entry name" value="tRNA_endonuc-like_dom_sf"/>
</dbReference>
<dbReference type="RefSeq" id="WP_382383337.1">
    <property type="nucleotide sequence ID" value="NZ_JBHMEZ010000012.1"/>
</dbReference>
<dbReference type="InterPro" id="IPR025359">
    <property type="entry name" value="SduA_C"/>
</dbReference>
<reference evidence="2 3" key="1">
    <citation type="submission" date="2024-09" db="EMBL/GenBank/DDBJ databases">
        <authorList>
            <person name="Sun Q."/>
            <person name="Mori K."/>
        </authorList>
    </citation>
    <scope>NUCLEOTIDE SEQUENCE [LARGE SCALE GENOMIC DNA]</scope>
    <source>
        <strain evidence="2 3">CECT 8286</strain>
    </source>
</reference>
<protein>
    <submittedName>
        <fullName evidence="2">Shedu anti-phage system protein SduA domain-containing protein</fullName>
    </submittedName>
</protein>
<name>A0ABV5F3F2_9FLAO</name>
<dbReference type="SUPFAM" id="SSF55874">
    <property type="entry name" value="ATPase domain of HSP90 chaperone/DNA topoisomerase II/histidine kinase"/>
    <property type="match status" value="1"/>
</dbReference>
<dbReference type="Proteomes" id="UP001589605">
    <property type="component" value="Unassembled WGS sequence"/>
</dbReference>
<evidence type="ECO:0000259" key="1">
    <source>
        <dbReference type="Pfam" id="PF14082"/>
    </source>
</evidence>
<feature type="domain" description="Shedu protein SduA C-terminal" evidence="1">
    <location>
        <begin position="438"/>
        <end position="527"/>
    </location>
</feature>
<dbReference type="Gene3D" id="3.40.1350.10">
    <property type="match status" value="1"/>
</dbReference>
<dbReference type="EMBL" id="JBHMEZ010000012">
    <property type="protein sequence ID" value="MFB9053973.1"/>
    <property type="molecule type" value="Genomic_DNA"/>
</dbReference>
<keyword evidence="3" id="KW-1185">Reference proteome</keyword>
<dbReference type="Gene3D" id="3.30.565.10">
    <property type="entry name" value="Histidine kinase-like ATPase, C-terminal domain"/>
    <property type="match status" value="1"/>
</dbReference>